<evidence type="ECO:0000313" key="1">
    <source>
        <dbReference type="EMBL" id="AVK76194.1"/>
    </source>
</evidence>
<protein>
    <submittedName>
        <fullName evidence="1">Peptidase incomplete domain containing protein</fullName>
    </submittedName>
</protein>
<sequence length="366" mass="38972">MQMPWGHRVAMAHDTETAAVEHASLARIDALGALQKRGIALPDHFDGRRKWRRLLARPRDADASPGDECARALGDRTAILTRGAVVMDLVAPHPDETGAHARNAHEPPSLVALHRDQHVWGARERSTGQGPFQTADAHLPGARRLKSLAYYRPAARGGDAALASAVDAVCAEIYTGGPVTTSVAVHEDMAWPEVYPASWDGGIYGHRTDYAVGPPQRLGTAVLALVGWSTDATSGRRYYLARGGPAGALAGDGVFRMWAGQCGIEDNVVAALPDLWGARVPARFLHDAAPGDTAPGSAQRTRDLRAAMPLHPSGHTRAFVGTLPDAERFALRPLVDAVHLPHDHAAFIAGRARNPHEAPGSHDAPS</sequence>
<dbReference type="Gene3D" id="3.90.70.10">
    <property type="entry name" value="Cysteine proteinases"/>
    <property type="match status" value="1"/>
</dbReference>
<proteinExistence type="predicted"/>
<reference evidence="1" key="1">
    <citation type="journal article" date="2018" name="Nat. Commun.">
        <title>Diversity and evolution of the emerging Pandoraviridae family.</title>
        <authorList>
            <person name="Legendre M."/>
            <person name="Fabre E."/>
            <person name="Poirot O."/>
            <person name="Jeudy S."/>
            <person name="Lartigue A."/>
            <person name="Alempic J.M."/>
            <person name="Beucher L."/>
            <person name="Philippe N."/>
            <person name="Bertaux L."/>
            <person name="Christo-Foroux E."/>
            <person name="Labadie K."/>
            <person name="Coute Y."/>
            <person name="Abergel C."/>
            <person name="Claverie J.M."/>
        </authorList>
    </citation>
    <scope>NUCLEOTIDE SEQUENCE [LARGE SCALE GENOMIC DNA]</scope>
    <source>
        <strain evidence="1">Neocaledonia</strain>
    </source>
</reference>
<dbReference type="EMBL" id="MG011690">
    <property type="protein sequence ID" value="AVK76194.1"/>
    <property type="molecule type" value="Genomic_DNA"/>
</dbReference>
<gene>
    <name evidence="1" type="ORF">pneo_cds_587</name>
</gene>
<name>A0A2U7UCL7_9VIRU</name>
<dbReference type="InterPro" id="IPR038765">
    <property type="entry name" value="Papain-like_cys_pep_sf"/>
</dbReference>
<dbReference type="Proteomes" id="UP000249287">
    <property type="component" value="Segment"/>
</dbReference>
<dbReference type="GeneID" id="36842907"/>
<accession>A0A2U7UCL7</accession>
<dbReference type="SUPFAM" id="SSF54001">
    <property type="entry name" value="Cysteine proteinases"/>
    <property type="match status" value="1"/>
</dbReference>
<dbReference type="KEGG" id="vg:36842907"/>
<organism evidence="1">
    <name type="scientific">Pandoravirus neocaledonia</name>
    <dbReference type="NCBI Taxonomy" id="2107708"/>
    <lineage>
        <taxon>Viruses</taxon>
        <taxon>Pandoravirus</taxon>
    </lineage>
</organism>
<dbReference type="RefSeq" id="YP_009482197.1">
    <property type="nucleotide sequence ID" value="NC_037666.1"/>
</dbReference>